<feature type="compositionally biased region" description="Basic and acidic residues" evidence="1">
    <location>
        <begin position="850"/>
        <end position="861"/>
    </location>
</feature>
<feature type="compositionally biased region" description="Basic and acidic residues" evidence="1">
    <location>
        <begin position="137"/>
        <end position="147"/>
    </location>
</feature>
<feature type="compositionally biased region" description="Basic and acidic residues" evidence="1">
    <location>
        <begin position="225"/>
        <end position="339"/>
    </location>
</feature>
<feature type="compositionally biased region" description="Basic residues" evidence="1">
    <location>
        <begin position="1"/>
        <end position="10"/>
    </location>
</feature>
<protein>
    <submittedName>
        <fullName evidence="2">Uncharacterized protein</fullName>
    </submittedName>
</protein>
<feature type="region of interest" description="Disordered" evidence="1">
    <location>
        <begin position="1055"/>
        <end position="1092"/>
    </location>
</feature>
<dbReference type="Proteomes" id="UP001279734">
    <property type="component" value="Unassembled WGS sequence"/>
</dbReference>
<gene>
    <name evidence="2" type="ORF">Nepgr_010743</name>
</gene>
<feature type="compositionally biased region" description="Basic and acidic residues" evidence="1">
    <location>
        <begin position="87"/>
        <end position="129"/>
    </location>
</feature>
<comment type="caution">
    <text evidence="2">The sequence shown here is derived from an EMBL/GenBank/DDBJ whole genome shotgun (WGS) entry which is preliminary data.</text>
</comment>
<feature type="region of interest" description="Disordered" evidence="1">
    <location>
        <begin position="534"/>
        <end position="651"/>
    </location>
</feature>
<dbReference type="PANTHER" id="PTHR34837">
    <property type="entry name" value="OS05G0595500 PROTEIN"/>
    <property type="match status" value="1"/>
</dbReference>
<proteinExistence type="predicted"/>
<feature type="compositionally biased region" description="Basic and acidic residues" evidence="1">
    <location>
        <begin position="347"/>
        <end position="456"/>
    </location>
</feature>
<accession>A0AAD3SCZ4</accession>
<dbReference type="AlphaFoldDB" id="A0AAD3SCZ4"/>
<feature type="region of interest" description="Disordered" evidence="1">
    <location>
        <begin position="1"/>
        <end position="456"/>
    </location>
</feature>
<organism evidence="2 3">
    <name type="scientific">Nepenthes gracilis</name>
    <name type="common">Slender pitcher plant</name>
    <dbReference type="NCBI Taxonomy" id="150966"/>
    <lineage>
        <taxon>Eukaryota</taxon>
        <taxon>Viridiplantae</taxon>
        <taxon>Streptophyta</taxon>
        <taxon>Embryophyta</taxon>
        <taxon>Tracheophyta</taxon>
        <taxon>Spermatophyta</taxon>
        <taxon>Magnoliopsida</taxon>
        <taxon>eudicotyledons</taxon>
        <taxon>Gunneridae</taxon>
        <taxon>Pentapetalae</taxon>
        <taxon>Caryophyllales</taxon>
        <taxon>Nepenthaceae</taxon>
        <taxon>Nepenthes</taxon>
    </lineage>
</organism>
<feature type="region of interest" description="Disordered" evidence="1">
    <location>
        <begin position="850"/>
        <end position="879"/>
    </location>
</feature>
<feature type="compositionally biased region" description="Basic and acidic residues" evidence="1">
    <location>
        <begin position="1073"/>
        <end position="1083"/>
    </location>
</feature>
<feature type="compositionally biased region" description="Basic and acidic residues" evidence="1">
    <location>
        <begin position="154"/>
        <end position="187"/>
    </location>
</feature>
<reference evidence="2" key="1">
    <citation type="submission" date="2023-05" db="EMBL/GenBank/DDBJ databases">
        <title>Nepenthes gracilis genome sequencing.</title>
        <authorList>
            <person name="Fukushima K."/>
        </authorList>
    </citation>
    <scope>NUCLEOTIDE SEQUENCE</scope>
    <source>
        <strain evidence="2">SING2019-196</strain>
    </source>
</reference>
<feature type="compositionally biased region" description="Polar residues" evidence="1">
    <location>
        <begin position="614"/>
        <end position="629"/>
    </location>
</feature>
<sequence length="1158" mass="129641">MPRSSRHKSSKQSSREARDYSDSEKDSSCKDRKRRDESGSNRALKESASGEKRKLDSKSTENKDLVGSGNVEYIDEYGVSSSKKRKEKVDDDRWTGGDDEREASKTERNLKDSKGVGDSKSRSSKRDDNSELGVDGEEGKRSTSKAEPKHHRTDKKEKNEKETGSEREKKGKDVPRSERLVDGEVRIDIMSSNGSRNVGSVEEHSVKHVAGSTGFSTQEELQNPELEREVERSVRRKKETAGDGDKHQDGVQELADRRLSSRVDSAKPERSKDQIKSDKYREDVDKDSKHQVEKQRDGRHTRDYTYRRSDDKHLRSDKKELDLPQKKSKPQDSDHDRDRSCHKHDRHDHDRERDDRERELEHDVVRDRDREQGHDRGRDIDQDRDRERNHERYRRERDRDRIQDRDRGRKREHDDRDYRAHIDRSSRYKDDRRQRRSPNDYDDRYSGKSKSVKLEGDADIETSLSRKARVDTIISSSRGRTSPISKSHIGLDKYRSGTHDDFKHGDFVREATNISQTHDKSSKYLSMENHAKLDNNHIGNLPTERSPGNKASPKWLVEGSPASTTIDHKYLNRTGRRQSLDVDEAERRSTGSNNVRDGSINEDSKKPFGEEYQGESSFYHRSSQGNASLASGPPGFRGGADGPPFSGSIGEEGRIFSASRYRNVDLNVGRVHGNPWKGVPNWPSPLPNGFMPFPPGPPHGPPHAGFPGMIPQFPSPMFNIRPSMEMNHPGIPYMSDADRFSSHIRPLGWQNMVDGLGPHFHGWDTNNGILRDGSPLYRTGHLSDGRARETNTDLWKPNGDVNFSVASASQKDGPMLKASTEETCAVQDAEGPCLENNHSEGQGKSVAIKVADDSSPSKEDPATQTKAANEKTPESSPYDDAAHSLRVYLSKLDISIELVRPELYNECKNLAIEELSGDEDITEHVPLEECTNAGSEVINPAIGISLFPTVEDSIFQRAMDLYKTQSMKRRSLPGGRQILGPVEEMNKLGYTSGQEIQELPVTVIGPVLSTSEEELKGPISTKDAELLKNLSSGSPGLEIHTLGVEKNTKALAPVVGHENTKEKNCEATEEEDDKGHSSSEEGMPRNSVTDNADVNIVGKKACSEPPVCAEELPGGTVSGPLNLPHGSVNVCEALLSVSNEFESVISTTRIHPDPGSTH</sequence>
<dbReference type="EMBL" id="BSYO01000008">
    <property type="protein sequence ID" value="GMH08903.1"/>
    <property type="molecule type" value="Genomic_DNA"/>
</dbReference>
<evidence type="ECO:0000313" key="3">
    <source>
        <dbReference type="Proteomes" id="UP001279734"/>
    </source>
</evidence>
<name>A0AAD3SCZ4_NEPGR</name>
<feature type="compositionally biased region" description="Basic and acidic residues" evidence="1">
    <location>
        <begin position="13"/>
        <end position="64"/>
    </location>
</feature>
<keyword evidence="3" id="KW-1185">Reference proteome</keyword>
<evidence type="ECO:0000313" key="2">
    <source>
        <dbReference type="EMBL" id="GMH08903.1"/>
    </source>
</evidence>
<dbReference type="PANTHER" id="PTHR34837:SF1">
    <property type="entry name" value="LOW PROTEIN: ZINC FINGER CCCH DOMAIN PROTEIN"/>
    <property type="match status" value="1"/>
</dbReference>
<evidence type="ECO:0000256" key="1">
    <source>
        <dbReference type="SAM" id="MobiDB-lite"/>
    </source>
</evidence>